<feature type="coiled-coil region" evidence="1">
    <location>
        <begin position="354"/>
        <end position="497"/>
    </location>
</feature>
<feature type="compositionally biased region" description="Low complexity" evidence="2">
    <location>
        <begin position="65"/>
        <end position="80"/>
    </location>
</feature>
<feature type="compositionally biased region" description="Low complexity" evidence="2">
    <location>
        <begin position="551"/>
        <end position="569"/>
    </location>
</feature>
<evidence type="ECO:0000313" key="4">
    <source>
        <dbReference type="Proteomes" id="UP000794436"/>
    </source>
</evidence>
<feature type="compositionally biased region" description="Polar residues" evidence="2">
    <location>
        <begin position="42"/>
        <end position="64"/>
    </location>
</feature>
<keyword evidence="4" id="KW-1185">Reference proteome</keyword>
<evidence type="ECO:0000256" key="1">
    <source>
        <dbReference type="SAM" id="Coils"/>
    </source>
</evidence>
<dbReference type="Proteomes" id="UP000794436">
    <property type="component" value="Unassembled WGS sequence"/>
</dbReference>
<proteinExistence type="predicted"/>
<comment type="caution">
    <text evidence="3">The sequence shown here is derived from an EMBL/GenBank/DDBJ whole genome shotgun (WGS) entry which is preliminary data.</text>
</comment>
<name>A0A8K1FKG2_PYTOL</name>
<evidence type="ECO:0000313" key="3">
    <source>
        <dbReference type="EMBL" id="TMW62792.1"/>
    </source>
</evidence>
<dbReference type="AlphaFoldDB" id="A0A8K1FKG2"/>
<keyword evidence="1" id="KW-0175">Coiled coil</keyword>
<feature type="region of interest" description="Disordered" evidence="2">
    <location>
        <begin position="1"/>
        <end position="106"/>
    </location>
</feature>
<dbReference type="OrthoDB" id="73750at2759"/>
<sequence length="569" mass="65776">MMNRASASPHETPSRPRIVTSTTQTTSSVRKRAGLVRDFASISKSTQAGKSTKVESLSSASPANSLRELSIRSISTRSSSDNQSGEDEHERSNPVQKLKIMSPSKGASKALAPRVVSFKEEIPQDLQEIKASVDRLRAQRTHVEQLRQHNERLERLLSERSNDNEKLRREVVTLHGVEQENVGLLQTFKLLEERIRNLEATCSDRKEEARIANERVVLVENERDQLQLQVDEFVVKSEKWQMHVNAKAATHEQAIEKLEKKHERELEMYRRMEREYLSRRDEMKTTLRDLETKHEEELETVRNDNKKLENDVKDLEQQVQQLLATTVRQTTMIEDFDRALSEAKSRHESAKTSYQDQLQLNAKLKTQVQELETKVTTAEHTSEVSKRILEKRILDLETKVSKFKDKNDLYRVALQEKENQLERVQQVLLVRDRSRFHVEEVAKELKKKEKVLLSELSELEVALADARDENAISQDQVHNLQEQLENERKDRSRWATARLKLLAEFCDEENKLNSALHQYSTFEMLHSETMEDEDDDDDLVAEAAKVGHMRPPQSTKSQTTSSNSPIVFG</sequence>
<gene>
    <name evidence="3" type="ORF">Poli38472_005410</name>
</gene>
<feature type="region of interest" description="Disordered" evidence="2">
    <location>
        <begin position="543"/>
        <end position="569"/>
    </location>
</feature>
<protein>
    <submittedName>
        <fullName evidence="3">Uncharacterized protein</fullName>
    </submittedName>
</protein>
<feature type="coiled-coil region" evidence="1">
    <location>
        <begin position="126"/>
        <end position="325"/>
    </location>
</feature>
<organism evidence="3 4">
    <name type="scientific">Pythium oligandrum</name>
    <name type="common">Mycoparasitic fungus</name>
    <dbReference type="NCBI Taxonomy" id="41045"/>
    <lineage>
        <taxon>Eukaryota</taxon>
        <taxon>Sar</taxon>
        <taxon>Stramenopiles</taxon>
        <taxon>Oomycota</taxon>
        <taxon>Peronosporomycetes</taxon>
        <taxon>Pythiales</taxon>
        <taxon>Pythiaceae</taxon>
        <taxon>Pythium</taxon>
    </lineage>
</organism>
<dbReference type="EMBL" id="SPLM01000073">
    <property type="protein sequence ID" value="TMW62792.1"/>
    <property type="molecule type" value="Genomic_DNA"/>
</dbReference>
<feature type="compositionally biased region" description="Polar residues" evidence="2">
    <location>
        <begin position="1"/>
        <end position="11"/>
    </location>
</feature>
<accession>A0A8K1FKG2</accession>
<evidence type="ECO:0000256" key="2">
    <source>
        <dbReference type="SAM" id="MobiDB-lite"/>
    </source>
</evidence>
<reference evidence="3" key="1">
    <citation type="submission" date="2019-03" db="EMBL/GenBank/DDBJ databases">
        <title>Long read genome sequence of the mycoparasitic Pythium oligandrum ATCC 38472 isolated from sugarbeet rhizosphere.</title>
        <authorList>
            <person name="Gaulin E."/>
        </authorList>
    </citation>
    <scope>NUCLEOTIDE SEQUENCE</scope>
    <source>
        <strain evidence="3">ATCC 38472_TT</strain>
    </source>
</reference>